<gene>
    <name evidence="1" type="ORF">ROZALSC1DRAFT_23195</name>
</gene>
<dbReference type="Gene3D" id="3.10.20.90">
    <property type="entry name" value="Phosphatidylinositol 3-kinase Catalytic Subunit, Chain A, domain 1"/>
    <property type="match status" value="1"/>
</dbReference>
<name>A0A4V1IZL5_ROZAC</name>
<organism evidence="1 2">
    <name type="scientific">Rozella allomycis (strain CSF55)</name>
    <dbReference type="NCBI Taxonomy" id="988480"/>
    <lineage>
        <taxon>Eukaryota</taxon>
        <taxon>Fungi</taxon>
        <taxon>Fungi incertae sedis</taxon>
        <taxon>Cryptomycota</taxon>
        <taxon>Cryptomycota incertae sedis</taxon>
        <taxon>Rozella</taxon>
    </lineage>
</organism>
<dbReference type="AlphaFoldDB" id="A0A4V1IZL5"/>
<dbReference type="Proteomes" id="UP000281549">
    <property type="component" value="Unassembled WGS sequence"/>
</dbReference>
<feature type="non-terminal residue" evidence="1">
    <location>
        <position position="1"/>
    </location>
</feature>
<sequence>NGTFPYLQNELNVAFKYYKDKFQVVADEIKNSNVAMPKLTSFDKSICDARKKNCETVCAIFETGPITLEEFYLELPSLEGLHVSDLKRSLHENHPFKPDPQNQRIIYKGQILANDLLLENVFPPLALKEWIHLLIESKNIPEPYRLQNFVNDIRESKDTLGILKQTFETPIIIKIRRGHIRRMTLPRLPANVINLNRFEENPDHHPLQNTISHGFVCVVNFFKSFIPTVDPRNLDGPDEAAPER</sequence>
<reference evidence="2" key="1">
    <citation type="journal article" date="2018" name="Nat. Microbiol.">
        <title>Leveraging single-cell genomics to expand the fungal tree of life.</title>
        <authorList>
            <person name="Ahrendt S.R."/>
            <person name="Quandt C.A."/>
            <person name="Ciobanu D."/>
            <person name="Clum A."/>
            <person name="Salamov A."/>
            <person name="Andreopoulos B."/>
            <person name="Cheng J.F."/>
            <person name="Woyke T."/>
            <person name="Pelin A."/>
            <person name="Henrissat B."/>
            <person name="Reynolds N.K."/>
            <person name="Benny G.L."/>
            <person name="Smith M.E."/>
            <person name="James T.Y."/>
            <person name="Grigoriev I.V."/>
        </authorList>
    </citation>
    <scope>NUCLEOTIDE SEQUENCE [LARGE SCALE GENOMIC DNA]</scope>
    <source>
        <strain evidence="2">CSF55</strain>
    </source>
</reference>
<dbReference type="SUPFAM" id="SSF54236">
    <property type="entry name" value="Ubiquitin-like"/>
    <property type="match status" value="1"/>
</dbReference>
<protein>
    <recommendedName>
        <fullName evidence="3">Ubiquitin-like domain-containing protein</fullName>
    </recommendedName>
</protein>
<dbReference type="EMBL" id="ML005447">
    <property type="protein sequence ID" value="RKP18479.1"/>
    <property type="molecule type" value="Genomic_DNA"/>
</dbReference>
<evidence type="ECO:0000313" key="1">
    <source>
        <dbReference type="EMBL" id="RKP18479.1"/>
    </source>
</evidence>
<evidence type="ECO:0000313" key="2">
    <source>
        <dbReference type="Proteomes" id="UP000281549"/>
    </source>
</evidence>
<dbReference type="InterPro" id="IPR029071">
    <property type="entry name" value="Ubiquitin-like_domsf"/>
</dbReference>
<proteinExistence type="predicted"/>
<evidence type="ECO:0008006" key="3">
    <source>
        <dbReference type="Google" id="ProtNLM"/>
    </source>
</evidence>
<accession>A0A4V1IZL5</accession>